<gene>
    <name evidence="1" type="ORF">PCOR1329_LOCUS78353</name>
</gene>
<evidence type="ECO:0000313" key="1">
    <source>
        <dbReference type="EMBL" id="CAK0901405.1"/>
    </source>
</evidence>
<dbReference type="EMBL" id="CAUYUJ010020921">
    <property type="protein sequence ID" value="CAK0901405.1"/>
    <property type="molecule type" value="Genomic_DNA"/>
</dbReference>
<proteinExistence type="predicted"/>
<keyword evidence="2" id="KW-1185">Reference proteome</keyword>
<protein>
    <recommendedName>
        <fullName evidence="3">FACT complex subunit</fullName>
    </recommendedName>
</protein>
<evidence type="ECO:0000313" key="2">
    <source>
        <dbReference type="Proteomes" id="UP001189429"/>
    </source>
</evidence>
<accession>A0ABN9XNC5</accession>
<reference evidence="1" key="1">
    <citation type="submission" date="2023-10" db="EMBL/GenBank/DDBJ databases">
        <authorList>
            <person name="Chen Y."/>
            <person name="Shah S."/>
            <person name="Dougan E. K."/>
            <person name="Thang M."/>
            <person name="Chan C."/>
        </authorList>
    </citation>
    <scope>NUCLEOTIDE SEQUENCE [LARGE SCALE GENOMIC DNA]</scope>
</reference>
<organism evidence="1 2">
    <name type="scientific">Prorocentrum cordatum</name>
    <dbReference type="NCBI Taxonomy" id="2364126"/>
    <lineage>
        <taxon>Eukaryota</taxon>
        <taxon>Sar</taxon>
        <taxon>Alveolata</taxon>
        <taxon>Dinophyceae</taxon>
        <taxon>Prorocentrales</taxon>
        <taxon>Prorocentraceae</taxon>
        <taxon>Prorocentrum</taxon>
    </lineage>
</organism>
<name>A0ABN9XNC5_9DINO</name>
<feature type="non-terminal residue" evidence="1">
    <location>
        <position position="253"/>
    </location>
</feature>
<dbReference type="Proteomes" id="UP001189429">
    <property type="component" value="Unassembled WGS sequence"/>
</dbReference>
<comment type="caution">
    <text evidence="1">The sequence shown here is derived from an EMBL/GenBank/DDBJ whole genome shotgun (WGS) entry which is preliminary data.</text>
</comment>
<evidence type="ECO:0008006" key="3">
    <source>
        <dbReference type="Google" id="ProtNLM"/>
    </source>
</evidence>
<sequence>MTGSRGCEALWVQSGKKRNARETGLRECDAALDPSATQAEELARPIYGYSETDRIRAEAWPCRIKDVPPTAFILLAMACVARLSCRSDVAAVPAPVIGFSGVLRTTELVSLRRVPAQVPLDRPSVVIVLRVAKNGLLRYAEQAVMIPDVGAARFVEHLLRKSRPGVARKEQELLDEAASLYAKSKDQDRRLEELTARKSRLERQRAPVARGQSTASSLAPHRALARAFGDLGDPQPWARKLDDPLLQVSAALL</sequence>